<dbReference type="eggNOG" id="KOG0552">
    <property type="taxonomic scope" value="Eukaryota"/>
</dbReference>
<sequence>MVLRSNLPRSQILQLLPALLPAATWRPLPAIAVGGVSSGDQGQIAGDKAFQPGLAGKDYGKSEMSYDDFTKRPSGMAFKEAKPGNGKSPVAGDRVVVDWSGYTIGYFGRPFETKKLVELDGKDKAYLRFELGKGAVLPALEEAVAGMSEGGVWQVVVPYRPGLSYPDDDKDHERVGPVPSTFSGQRALNFVLYNKDLIDKTLLFNVKVIRVDRPGENGWKKG</sequence>
<name>A0A0D3K7U8_EMIH1</name>
<keyword evidence="1" id="KW-0697">Rotamase</keyword>
<comment type="catalytic activity">
    <reaction evidence="1">
        <text>[protein]-peptidylproline (omega=180) = [protein]-peptidylproline (omega=0)</text>
        <dbReference type="Rhea" id="RHEA:16237"/>
        <dbReference type="Rhea" id="RHEA-COMP:10747"/>
        <dbReference type="Rhea" id="RHEA-COMP:10748"/>
        <dbReference type="ChEBI" id="CHEBI:83833"/>
        <dbReference type="ChEBI" id="CHEBI:83834"/>
        <dbReference type="EC" id="5.2.1.8"/>
    </reaction>
</comment>
<proteinExistence type="predicted"/>
<dbReference type="PANTHER" id="PTHR47717:SF1">
    <property type="entry name" value="PEPTIDYL-PROLYL CIS-TRANS ISOMERASE FKBP19, CHLOROPLASTIC"/>
    <property type="match status" value="1"/>
</dbReference>
<dbReference type="InterPro" id="IPR046357">
    <property type="entry name" value="PPIase_dom_sf"/>
</dbReference>
<dbReference type="GeneID" id="17277114"/>
<dbReference type="EnsemblProtists" id="EOD27631">
    <property type="protein sequence ID" value="EOD27631"/>
    <property type="gene ID" value="EMIHUDRAFT_114501"/>
</dbReference>
<dbReference type="PROSITE" id="PS50059">
    <property type="entry name" value="FKBP_PPIASE"/>
    <property type="match status" value="1"/>
</dbReference>
<dbReference type="GeneID" id="17273175"/>
<keyword evidence="1" id="KW-0413">Isomerase</keyword>
<evidence type="ECO:0000256" key="1">
    <source>
        <dbReference type="PROSITE-ProRule" id="PRU00277"/>
    </source>
</evidence>
<keyword evidence="4" id="KW-1185">Reference proteome</keyword>
<dbReference type="Proteomes" id="UP000013827">
    <property type="component" value="Unassembled WGS sequence"/>
</dbReference>
<dbReference type="SUPFAM" id="SSF54534">
    <property type="entry name" value="FKBP-like"/>
    <property type="match status" value="1"/>
</dbReference>
<dbReference type="GO" id="GO:0003755">
    <property type="term" value="F:peptidyl-prolyl cis-trans isomerase activity"/>
    <property type="evidence" value="ECO:0007669"/>
    <property type="project" value="UniProtKB-KW"/>
</dbReference>
<protein>
    <recommendedName>
        <fullName evidence="1">peptidylprolyl isomerase</fullName>
        <ecNumber evidence="1">5.2.1.8</ecNumber>
    </recommendedName>
</protein>
<dbReference type="PaxDb" id="2903-EOD27631"/>
<dbReference type="InterPro" id="IPR001179">
    <property type="entry name" value="PPIase_FKBP_dom"/>
</dbReference>
<dbReference type="EC" id="5.2.1.8" evidence="1"/>
<evidence type="ECO:0000259" key="2">
    <source>
        <dbReference type="PROSITE" id="PS50059"/>
    </source>
</evidence>
<dbReference type="AlphaFoldDB" id="A0A0D3K7U8"/>
<dbReference type="KEGG" id="ehx:EMIHUDRAFT_468073"/>
<dbReference type="Gene3D" id="3.10.50.40">
    <property type="match status" value="1"/>
</dbReference>
<dbReference type="HOGENOM" id="CLU_090815_0_0_1"/>
<organism evidence="3 4">
    <name type="scientific">Emiliania huxleyi (strain CCMP1516)</name>
    <dbReference type="NCBI Taxonomy" id="280463"/>
    <lineage>
        <taxon>Eukaryota</taxon>
        <taxon>Haptista</taxon>
        <taxon>Haptophyta</taxon>
        <taxon>Prymnesiophyceae</taxon>
        <taxon>Isochrysidales</taxon>
        <taxon>Noelaerhabdaceae</taxon>
        <taxon>Emiliania</taxon>
    </lineage>
</organism>
<accession>A0A0D3K7U8</accession>
<dbReference type="InterPro" id="IPR044208">
    <property type="entry name" value="FKBP19-like"/>
</dbReference>
<evidence type="ECO:0000313" key="4">
    <source>
        <dbReference type="Proteomes" id="UP000013827"/>
    </source>
</evidence>
<dbReference type="KEGG" id="ehx:EMIHUDRAFT_114501"/>
<dbReference type="STRING" id="2903.R1D8Q3"/>
<evidence type="ECO:0000313" key="3">
    <source>
        <dbReference type="EnsemblProtists" id="EOD31833"/>
    </source>
</evidence>
<reference evidence="3" key="2">
    <citation type="submission" date="2024-10" db="UniProtKB">
        <authorList>
            <consortium name="EnsemblProtists"/>
        </authorList>
    </citation>
    <scope>IDENTIFICATION</scope>
</reference>
<dbReference type="GO" id="GO:0009507">
    <property type="term" value="C:chloroplast"/>
    <property type="evidence" value="ECO:0007669"/>
    <property type="project" value="TreeGrafter"/>
</dbReference>
<dbReference type="RefSeq" id="XP_005780060.1">
    <property type="nucleotide sequence ID" value="XM_005780003.1"/>
</dbReference>
<dbReference type="RefSeq" id="XP_005784262.1">
    <property type="nucleotide sequence ID" value="XM_005784205.1"/>
</dbReference>
<dbReference type="PANTHER" id="PTHR47717">
    <property type="entry name" value="PEPTIDYL-PROLYL CIS-TRANS ISOMERASE FKBP19, CHLOROPLASTIC"/>
    <property type="match status" value="1"/>
</dbReference>
<feature type="domain" description="PPIase FKBP-type" evidence="2">
    <location>
        <begin position="92"/>
        <end position="158"/>
    </location>
</feature>
<dbReference type="OMA" id="GSHEVIP"/>
<dbReference type="GO" id="GO:0009579">
    <property type="term" value="C:thylakoid"/>
    <property type="evidence" value="ECO:0007669"/>
    <property type="project" value="TreeGrafter"/>
</dbReference>
<dbReference type="Pfam" id="PF00254">
    <property type="entry name" value="FKBP_C"/>
    <property type="match status" value="1"/>
</dbReference>
<reference evidence="4" key="1">
    <citation type="journal article" date="2013" name="Nature">
        <title>Pan genome of the phytoplankton Emiliania underpins its global distribution.</title>
        <authorList>
            <person name="Read B.A."/>
            <person name="Kegel J."/>
            <person name="Klute M.J."/>
            <person name="Kuo A."/>
            <person name="Lefebvre S.C."/>
            <person name="Maumus F."/>
            <person name="Mayer C."/>
            <person name="Miller J."/>
            <person name="Monier A."/>
            <person name="Salamov A."/>
            <person name="Young J."/>
            <person name="Aguilar M."/>
            <person name="Claverie J.M."/>
            <person name="Frickenhaus S."/>
            <person name="Gonzalez K."/>
            <person name="Herman E.K."/>
            <person name="Lin Y.C."/>
            <person name="Napier J."/>
            <person name="Ogata H."/>
            <person name="Sarno A.F."/>
            <person name="Shmutz J."/>
            <person name="Schroeder D."/>
            <person name="de Vargas C."/>
            <person name="Verret F."/>
            <person name="von Dassow P."/>
            <person name="Valentin K."/>
            <person name="Van de Peer Y."/>
            <person name="Wheeler G."/>
            <person name="Dacks J.B."/>
            <person name="Delwiche C.F."/>
            <person name="Dyhrman S.T."/>
            <person name="Glockner G."/>
            <person name="John U."/>
            <person name="Richards T."/>
            <person name="Worden A.Z."/>
            <person name="Zhang X."/>
            <person name="Grigoriev I.V."/>
            <person name="Allen A.E."/>
            <person name="Bidle K."/>
            <person name="Borodovsky M."/>
            <person name="Bowler C."/>
            <person name="Brownlee C."/>
            <person name="Cock J.M."/>
            <person name="Elias M."/>
            <person name="Gladyshev V.N."/>
            <person name="Groth M."/>
            <person name="Guda C."/>
            <person name="Hadaegh A."/>
            <person name="Iglesias-Rodriguez M.D."/>
            <person name="Jenkins J."/>
            <person name="Jones B.M."/>
            <person name="Lawson T."/>
            <person name="Leese F."/>
            <person name="Lindquist E."/>
            <person name="Lobanov A."/>
            <person name="Lomsadze A."/>
            <person name="Malik S.B."/>
            <person name="Marsh M.E."/>
            <person name="Mackinder L."/>
            <person name="Mock T."/>
            <person name="Mueller-Roeber B."/>
            <person name="Pagarete A."/>
            <person name="Parker M."/>
            <person name="Probert I."/>
            <person name="Quesneville H."/>
            <person name="Raines C."/>
            <person name="Rensing S.A."/>
            <person name="Riano-Pachon D.M."/>
            <person name="Richier S."/>
            <person name="Rokitta S."/>
            <person name="Shiraiwa Y."/>
            <person name="Soanes D.M."/>
            <person name="van der Giezen M."/>
            <person name="Wahlund T.M."/>
            <person name="Williams B."/>
            <person name="Wilson W."/>
            <person name="Wolfe G."/>
            <person name="Wurch L.L."/>
        </authorList>
    </citation>
    <scope>NUCLEOTIDE SEQUENCE</scope>
</reference>
<dbReference type="EnsemblProtists" id="EOD31833">
    <property type="protein sequence ID" value="EOD31833"/>
    <property type="gene ID" value="EMIHUDRAFT_468073"/>
</dbReference>